<feature type="region of interest" description="Disordered" evidence="6">
    <location>
        <begin position="30"/>
        <end position="115"/>
    </location>
</feature>
<feature type="region of interest" description="Disordered" evidence="6">
    <location>
        <begin position="563"/>
        <end position="585"/>
    </location>
</feature>
<dbReference type="Gene3D" id="1.25.40.10">
    <property type="entry name" value="Tetratricopeptide repeat domain"/>
    <property type="match status" value="3"/>
</dbReference>
<protein>
    <recommendedName>
        <fullName evidence="9">Pentatricopeptide repeat protein</fullName>
    </recommendedName>
</protein>
<comment type="function">
    <text evidence="3">Regulates mitochondrial small subunit maturation by controlling 15S rRNA 5'-end processing. Localizes to the 5' precursor of the 15S rRNA in a position that is subsequently occupied by mS47 in the mature yeast mtSSU. Uses structure and sequence-specific RNA recognition, binding to a single-stranded region of the precursor and specifically recognizing bases -6 to -1. The exchange of Ccm1 for mS47 is coupled to the irreversible removal of precursor rRNA that is accompanied by conformational changes of the mitoribosomal proteins uS5m and mS26. These conformational changes signal completion of 5'-end rRNA processing through protection of the mature 5'-end of the 15S rRNA and stabilization of mS47. The removal of the 5' precursor together with the dissociation of Ccm1 may be catalyzed by the 5'-3' exoribonuclease Pet127. Involved in the specific removal of group I introns in mitochondrial encoded transcripts.</text>
</comment>
<feature type="repeat" description="PPR" evidence="5">
    <location>
        <begin position="634"/>
        <end position="668"/>
    </location>
</feature>
<evidence type="ECO:0000313" key="7">
    <source>
        <dbReference type="EMBL" id="KAJ4373283.1"/>
    </source>
</evidence>
<feature type="repeat" description="PPR" evidence="5">
    <location>
        <begin position="453"/>
        <end position="487"/>
    </location>
</feature>
<dbReference type="InterPro" id="IPR011990">
    <property type="entry name" value="TPR-like_helical_dom_sf"/>
</dbReference>
<comment type="subunit">
    <text evidence="4">Binds to mitochondrial small subunit 15S rRNA.</text>
</comment>
<evidence type="ECO:0000256" key="4">
    <source>
        <dbReference type="ARBA" id="ARBA00044511"/>
    </source>
</evidence>
<dbReference type="InterPro" id="IPR002885">
    <property type="entry name" value="PPR_rpt"/>
</dbReference>
<dbReference type="PANTHER" id="PTHR47447">
    <property type="entry name" value="OS03G0856100 PROTEIN"/>
    <property type="match status" value="1"/>
</dbReference>
<accession>A0A9W8YEA4</accession>
<feature type="compositionally biased region" description="Basic and acidic residues" evidence="6">
    <location>
        <begin position="81"/>
        <end position="94"/>
    </location>
</feature>
<dbReference type="NCBIfam" id="TIGR00756">
    <property type="entry name" value="PPR"/>
    <property type="match status" value="3"/>
</dbReference>
<feature type="compositionally biased region" description="Polar residues" evidence="6">
    <location>
        <begin position="49"/>
        <end position="60"/>
    </location>
</feature>
<reference evidence="7" key="1">
    <citation type="submission" date="2022-10" db="EMBL/GenBank/DDBJ databases">
        <title>Tapping the CABI collections for fungal endophytes: first genome assemblies for Collariella, Neodidymelliopsis, Ascochyta clinopodiicola, Didymella pomorum, Didymosphaeria variabile, Neocosmospora piperis and Neocucurbitaria cava.</title>
        <authorList>
            <person name="Hill R."/>
        </authorList>
    </citation>
    <scope>NUCLEOTIDE SEQUENCE</scope>
    <source>
        <strain evidence="7">IMI 356814</strain>
    </source>
</reference>
<comment type="caution">
    <text evidence="7">The sequence shown here is derived from an EMBL/GenBank/DDBJ whole genome shotgun (WGS) entry which is preliminary data.</text>
</comment>
<evidence type="ECO:0008006" key="9">
    <source>
        <dbReference type="Google" id="ProtNLM"/>
    </source>
</evidence>
<feature type="compositionally biased region" description="Basic and acidic residues" evidence="6">
    <location>
        <begin position="39"/>
        <end position="48"/>
    </location>
</feature>
<keyword evidence="2" id="KW-0677">Repeat</keyword>
<organism evidence="7 8">
    <name type="scientific">Neocucurbitaria cava</name>
    <dbReference type="NCBI Taxonomy" id="798079"/>
    <lineage>
        <taxon>Eukaryota</taxon>
        <taxon>Fungi</taxon>
        <taxon>Dikarya</taxon>
        <taxon>Ascomycota</taxon>
        <taxon>Pezizomycotina</taxon>
        <taxon>Dothideomycetes</taxon>
        <taxon>Pleosporomycetidae</taxon>
        <taxon>Pleosporales</taxon>
        <taxon>Pleosporineae</taxon>
        <taxon>Cucurbitariaceae</taxon>
        <taxon>Neocucurbitaria</taxon>
    </lineage>
</organism>
<evidence type="ECO:0000256" key="1">
    <source>
        <dbReference type="ARBA" id="ARBA00006192"/>
    </source>
</evidence>
<proteinExistence type="inferred from homology"/>
<dbReference type="Pfam" id="PF13041">
    <property type="entry name" value="PPR_2"/>
    <property type="match status" value="1"/>
</dbReference>
<feature type="compositionally biased region" description="Polar residues" evidence="6">
    <location>
        <begin position="99"/>
        <end position="115"/>
    </location>
</feature>
<comment type="similarity">
    <text evidence="1">Belongs to the CCM1 family.</text>
</comment>
<sequence>MLGSYVCRQCRARLSRRAVPIRTPRWQSRATFLSLRNPKPQDDAEPTKTTEQSPIQSQPEAATDEYRHGPRIQHMSGGGPQRERRAGRYSRLVDDSTESETQTLPTYLENTENGNIENVQDKLPLEAGDSPAQSIDAALNSGRVGHAWSLFEKNYTSRDCEALTDPALGDLPLLNNGKVFMHLLNSVNAAFCKGQTNVAATPTLALFKYEQLGVARPEYWARQTLSYLTYQAIQAVNATPKKPQRDLPSLLSELLSVWQLFFQCLGRNTGPLETVSTEWQLPSSDALPEMYESKGFSMRLQEYHPRYIGNPTLGFCAVYLYTISDALNSIDSLRQQAAPFLQFLHRLLAGSYVNPVFKHTEQSKVFHGLPVEVQKQIRKEIDGAPLKAMAMIGSKGETLGPEDTGDAAANLEAFNLKRIARAVESLASAPMLDNLWKGVEEAYTPQGQKAAIPPRIYNAFLSGFMVLSQPQRSVDVWNHMIAHGIKPDLLSWVALLNGCAKAKDLNGFNAMWTRMLNTGVEPDNYAWTTRVNGLIALRQVNQGLVALDDMGKRWLSAENVINNPQTHGKNRKGPGNLPKSSKAVNKCPKPSIEVVNGAISALVQIRPGSMRDDKRIEFVQKILLWARNFDIKPNAITYNSLIQLYLRAGDQGTAFKILQQMENDGIEGDIATHTMIITAAFQNHSFDTLSPAAQTDRIISLFSDLEAGGMKLNDYVYSTAIDRLLKQYGNHDAVRALIDHMSARNLVPSAHAYTSLITYYFQQSPPAIPAVDSLVLQMFTSHRMPSDRIMFDRVLEGYAQHNEVGKMMSVLTKMSKHGKLPGWGALTAVVKALVMDGDVERARAVVRDVERGGRCAGGVQGVGLGRGRFSRR</sequence>
<evidence type="ECO:0000256" key="6">
    <source>
        <dbReference type="SAM" id="MobiDB-lite"/>
    </source>
</evidence>
<evidence type="ECO:0000256" key="3">
    <source>
        <dbReference type="ARBA" id="ARBA00044493"/>
    </source>
</evidence>
<keyword evidence="8" id="KW-1185">Reference proteome</keyword>
<dbReference type="EMBL" id="JAPEUY010000005">
    <property type="protein sequence ID" value="KAJ4373283.1"/>
    <property type="molecule type" value="Genomic_DNA"/>
</dbReference>
<gene>
    <name evidence="7" type="ORF">N0V83_003577</name>
</gene>
<dbReference type="Proteomes" id="UP001140560">
    <property type="component" value="Unassembled WGS sequence"/>
</dbReference>
<evidence type="ECO:0000256" key="2">
    <source>
        <dbReference type="ARBA" id="ARBA00022737"/>
    </source>
</evidence>
<dbReference type="PANTHER" id="PTHR47447:SF17">
    <property type="entry name" value="OS12G0638900 PROTEIN"/>
    <property type="match status" value="1"/>
</dbReference>
<dbReference type="PROSITE" id="PS51375">
    <property type="entry name" value="PPR"/>
    <property type="match status" value="4"/>
</dbReference>
<dbReference type="AlphaFoldDB" id="A0A9W8YEA4"/>
<feature type="repeat" description="PPR" evidence="5">
    <location>
        <begin position="787"/>
        <end position="821"/>
    </location>
</feature>
<evidence type="ECO:0000313" key="8">
    <source>
        <dbReference type="Proteomes" id="UP001140560"/>
    </source>
</evidence>
<name>A0A9W8YEA4_9PLEO</name>
<dbReference type="Pfam" id="PF13812">
    <property type="entry name" value="PPR_3"/>
    <property type="match status" value="1"/>
</dbReference>
<feature type="repeat" description="PPR" evidence="5">
    <location>
        <begin position="488"/>
        <end position="522"/>
    </location>
</feature>
<dbReference type="OrthoDB" id="185373at2759"/>
<evidence type="ECO:0000256" key="5">
    <source>
        <dbReference type="PROSITE-ProRule" id="PRU00708"/>
    </source>
</evidence>